<protein>
    <submittedName>
        <fullName evidence="1">Uncharacterized protein</fullName>
    </submittedName>
</protein>
<dbReference type="EMBL" id="JANIBM010000028">
    <property type="protein sequence ID" value="MCQ8182740.1"/>
    <property type="molecule type" value="Genomic_DNA"/>
</dbReference>
<dbReference type="Proteomes" id="UP001524569">
    <property type="component" value="Unassembled WGS sequence"/>
</dbReference>
<keyword evidence="2" id="KW-1185">Reference proteome</keyword>
<evidence type="ECO:0000313" key="1">
    <source>
        <dbReference type="EMBL" id="MCQ8182740.1"/>
    </source>
</evidence>
<proteinExistence type="predicted"/>
<gene>
    <name evidence="1" type="ORF">NP603_16580</name>
</gene>
<organism evidence="1 2">
    <name type="scientific">Methylomonas aurea</name>
    <dbReference type="NCBI Taxonomy" id="2952224"/>
    <lineage>
        <taxon>Bacteria</taxon>
        <taxon>Pseudomonadati</taxon>
        <taxon>Pseudomonadota</taxon>
        <taxon>Gammaproteobacteria</taxon>
        <taxon>Methylococcales</taxon>
        <taxon>Methylococcaceae</taxon>
        <taxon>Methylomonas</taxon>
    </lineage>
</organism>
<dbReference type="RefSeq" id="WP_256612002.1">
    <property type="nucleotide sequence ID" value="NZ_JANIBM010000028.1"/>
</dbReference>
<name>A0ABT1UKJ6_9GAMM</name>
<comment type="caution">
    <text evidence="1">The sequence shown here is derived from an EMBL/GenBank/DDBJ whole genome shotgun (WGS) entry which is preliminary data.</text>
</comment>
<sequence length="50" mass="5867">MTKPKMKLIKHIWVCSCPLAIGAGHSAREAYKRWSDNWKAKSVFLPDFRY</sequence>
<accession>A0ABT1UKJ6</accession>
<reference evidence="1 2" key="1">
    <citation type="submission" date="2022-07" db="EMBL/GenBank/DDBJ databases">
        <title>Methylomonas rivi sp. nov., Methylomonas rosea sp. nov., Methylomonas aureus sp. nov. and Methylomonas subterranea sp. nov., four novel methanotrophs isolated from a freshwater creek and the deep terrestrial subsurface.</title>
        <authorList>
            <person name="Abin C."/>
            <person name="Sankaranarayanan K."/>
            <person name="Garner C."/>
            <person name="Sindelar R."/>
            <person name="Kotary K."/>
            <person name="Garner R."/>
            <person name="Barclay S."/>
            <person name="Lawson P."/>
            <person name="Krumholz L."/>
        </authorList>
    </citation>
    <scope>NUCLEOTIDE SEQUENCE [LARGE SCALE GENOMIC DNA]</scope>
    <source>
        <strain evidence="1 2">SURF-1</strain>
    </source>
</reference>
<evidence type="ECO:0000313" key="2">
    <source>
        <dbReference type="Proteomes" id="UP001524569"/>
    </source>
</evidence>